<dbReference type="SUPFAM" id="SSF46458">
    <property type="entry name" value="Globin-like"/>
    <property type="match status" value="1"/>
</dbReference>
<protein>
    <submittedName>
        <fullName evidence="9">GLOBIN domain-containing protein</fullName>
    </submittedName>
</protein>
<dbReference type="PANTHER" id="PTHR46458:SF5">
    <property type="entry name" value="GLOBIN FAMILY PROFILE DOMAIN-CONTAINING PROTEIN"/>
    <property type="match status" value="1"/>
</dbReference>
<dbReference type="Gene3D" id="1.10.490.10">
    <property type="entry name" value="Globins"/>
    <property type="match status" value="1"/>
</dbReference>
<dbReference type="CDD" id="cd14766">
    <property type="entry name" value="CeGLB25-like"/>
    <property type="match status" value="1"/>
</dbReference>
<dbReference type="EMBL" id="UYRT01000549">
    <property type="protein sequence ID" value="VDK28343.1"/>
    <property type="molecule type" value="Genomic_DNA"/>
</dbReference>
<evidence type="ECO:0000313" key="7">
    <source>
        <dbReference type="EMBL" id="VDK28343.1"/>
    </source>
</evidence>
<keyword evidence="2" id="KW-0479">Metal-binding</keyword>
<gene>
    <name evidence="7" type="ORF">GPUH_LOCUS585</name>
</gene>
<dbReference type="InterPro" id="IPR009050">
    <property type="entry name" value="Globin-like_sf"/>
</dbReference>
<dbReference type="Proteomes" id="UP000271098">
    <property type="component" value="Unassembled WGS sequence"/>
</dbReference>
<evidence type="ECO:0000256" key="3">
    <source>
        <dbReference type="ARBA" id="ARBA00023004"/>
    </source>
</evidence>
<comment type="similarity">
    <text evidence="4">Belongs to the globin family.</text>
</comment>
<keyword evidence="4" id="KW-0813">Transport</keyword>
<feature type="domain" description="Globin" evidence="6">
    <location>
        <begin position="37"/>
        <end position="187"/>
    </location>
</feature>
<reference evidence="9" key="1">
    <citation type="submission" date="2016-06" db="UniProtKB">
        <authorList>
            <consortium name="WormBaseParasite"/>
        </authorList>
    </citation>
    <scope>IDENTIFICATION</scope>
</reference>
<evidence type="ECO:0000256" key="2">
    <source>
        <dbReference type="ARBA" id="ARBA00022723"/>
    </source>
</evidence>
<dbReference type="AlphaFoldDB" id="A0A183CVU4"/>
<dbReference type="PANTHER" id="PTHR46458">
    <property type="entry name" value="BLR2807 PROTEIN"/>
    <property type="match status" value="1"/>
</dbReference>
<keyword evidence="3" id="KW-0408">Iron</keyword>
<keyword evidence="8" id="KW-1185">Reference proteome</keyword>
<feature type="region of interest" description="Disordered" evidence="5">
    <location>
        <begin position="1"/>
        <end position="33"/>
    </location>
</feature>
<dbReference type="InterPro" id="IPR000971">
    <property type="entry name" value="Globin"/>
</dbReference>
<dbReference type="OrthoDB" id="6344802at2759"/>
<sequence>MNCSCFGSKKTSPTVSTEPKKSTPPAKDDEFNDSRIPLTRKQKFVLIKNWKGIEREVSAAGIEMFLKMLAEHPEYYELFKFRNIANAAKENQAQDELLSAHGAAVMKFLGQAISKIEDADVFYSLLEDNGKQHAYKKLFKPEMFWEMEQPFLYSVKLILGERYTDNMDAIYKSVIHLILQRMEEACRTELMRIQNKNLKL</sequence>
<evidence type="ECO:0000256" key="5">
    <source>
        <dbReference type="SAM" id="MobiDB-lite"/>
    </source>
</evidence>
<evidence type="ECO:0000313" key="9">
    <source>
        <dbReference type="WBParaSite" id="GPUH_0000058501-mRNA-1"/>
    </source>
</evidence>
<evidence type="ECO:0000256" key="1">
    <source>
        <dbReference type="ARBA" id="ARBA00022617"/>
    </source>
</evidence>
<evidence type="ECO:0000256" key="4">
    <source>
        <dbReference type="RuleBase" id="RU000356"/>
    </source>
</evidence>
<organism evidence="9">
    <name type="scientific">Gongylonema pulchrum</name>
    <dbReference type="NCBI Taxonomy" id="637853"/>
    <lineage>
        <taxon>Eukaryota</taxon>
        <taxon>Metazoa</taxon>
        <taxon>Ecdysozoa</taxon>
        <taxon>Nematoda</taxon>
        <taxon>Chromadorea</taxon>
        <taxon>Rhabditida</taxon>
        <taxon>Spirurina</taxon>
        <taxon>Spiruromorpha</taxon>
        <taxon>Spiruroidea</taxon>
        <taxon>Gongylonematidae</taxon>
        <taxon>Gongylonema</taxon>
    </lineage>
</organism>
<proteinExistence type="inferred from homology"/>
<dbReference type="GO" id="GO:0019825">
    <property type="term" value="F:oxygen binding"/>
    <property type="evidence" value="ECO:0007669"/>
    <property type="project" value="InterPro"/>
</dbReference>
<dbReference type="GO" id="GO:0046872">
    <property type="term" value="F:metal ion binding"/>
    <property type="evidence" value="ECO:0007669"/>
    <property type="project" value="UniProtKB-KW"/>
</dbReference>
<dbReference type="PROSITE" id="PS01033">
    <property type="entry name" value="GLOBIN"/>
    <property type="match status" value="1"/>
</dbReference>
<feature type="compositionally biased region" description="Basic and acidic residues" evidence="5">
    <location>
        <begin position="18"/>
        <end position="33"/>
    </location>
</feature>
<keyword evidence="4" id="KW-0561">Oxygen transport</keyword>
<reference evidence="7 8" key="2">
    <citation type="submission" date="2018-11" db="EMBL/GenBank/DDBJ databases">
        <authorList>
            <consortium name="Pathogen Informatics"/>
        </authorList>
    </citation>
    <scope>NUCLEOTIDE SEQUENCE [LARGE SCALE GENOMIC DNA]</scope>
</reference>
<evidence type="ECO:0000259" key="6">
    <source>
        <dbReference type="PROSITE" id="PS01033"/>
    </source>
</evidence>
<dbReference type="GO" id="GO:0020037">
    <property type="term" value="F:heme binding"/>
    <property type="evidence" value="ECO:0007669"/>
    <property type="project" value="InterPro"/>
</dbReference>
<accession>A0A183CVU4</accession>
<evidence type="ECO:0000313" key="8">
    <source>
        <dbReference type="Proteomes" id="UP000271098"/>
    </source>
</evidence>
<dbReference type="WBParaSite" id="GPUH_0000058501-mRNA-1">
    <property type="protein sequence ID" value="GPUH_0000058501-mRNA-1"/>
    <property type="gene ID" value="GPUH_0000058501"/>
</dbReference>
<keyword evidence="1 4" id="KW-0349">Heme</keyword>
<dbReference type="Pfam" id="PF00042">
    <property type="entry name" value="Globin"/>
    <property type="match status" value="1"/>
</dbReference>
<feature type="compositionally biased region" description="Polar residues" evidence="5">
    <location>
        <begin position="1"/>
        <end position="17"/>
    </location>
</feature>
<dbReference type="InterPro" id="IPR050532">
    <property type="entry name" value="Globin-like_OT"/>
</dbReference>
<dbReference type="InterPro" id="IPR012292">
    <property type="entry name" value="Globin/Proto"/>
</dbReference>
<name>A0A183CVU4_9BILA</name>
<dbReference type="GO" id="GO:0005344">
    <property type="term" value="F:oxygen carrier activity"/>
    <property type="evidence" value="ECO:0007669"/>
    <property type="project" value="UniProtKB-KW"/>
</dbReference>